<feature type="region of interest" description="Disordered" evidence="2">
    <location>
        <begin position="435"/>
        <end position="475"/>
    </location>
</feature>
<dbReference type="EMBL" id="CAVNYO010000401">
    <property type="protein sequence ID" value="CAK5274178.1"/>
    <property type="molecule type" value="Genomic_DNA"/>
</dbReference>
<evidence type="ECO:0000256" key="2">
    <source>
        <dbReference type="SAM" id="MobiDB-lite"/>
    </source>
</evidence>
<proteinExistence type="predicted"/>
<dbReference type="GO" id="GO:0008270">
    <property type="term" value="F:zinc ion binding"/>
    <property type="evidence" value="ECO:0007669"/>
    <property type="project" value="UniProtKB-KW"/>
</dbReference>
<keyword evidence="6" id="KW-1185">Reference proteome</keyword>
<dbReference type="SUPFAM" id="SSF57850">
    <property type="entry name" value="RING/U-box"/>
    <property type="match status" value="1"/>
</dbReference>
<evidence type="ECO:0000313" key="4">
    <source>
        <dbReference type="EMBL" id="CAK5262236.1"/>
    </source>
</evidence>
<name>A0AAD2GR72_9AGAR</name>
<organism evidence="4 6">
    <name type="scientific">Mycena citricolor</name>
    <dbReference type="NCBI Taxonomy" id="2018698"/>
    <lineage>
        <taxon>Eukaryota</taxon>
        <taxon>Fungi</taxon>
        <taxon>Dikarya</taxon>
        <taxon>Basidiomycota</taxon>
        <taxon>Agaricomycotina</taxon>
        <taxon>Agaricomycetes</taxon>
        <taxon>Agaricomycetidae</taxon>
        <taxon>Agaricales</taxon>
        <taxon>Marasmiineae</taxon>
        <taxon>Mycenaceae</taxon>
        <taxon>Mycena</taxon>
    </lineage>
</organism>
<feature type="compositionally biased region" description="Polar residues" evidence="2">
    <location>
        <begin position="347"/>
        <end position="359"/>
    </location>
</feature>
<feature type="region of interest" description="Disordered" evidence="2">
    <location>
        <begin position="230"/>
        <end position="410"/>
    </location>
</feature>
<feature type="compositionally biased region" description="Polar residues" evidence="2">
    <location>
        <begin position="369"/>
        <end position="385"/>
    </location>
</feature>
<evidence type="ECO:0000313" key="6">
    <source>
        <dbReference type="Proteomes" id="UP001295794"/>
    </source>
</evidence>
<reference evidence="4" key="1">
    <citation type="submission" date="2023-11" db="EMBL/GenBank/DDBJ databases">
        <authorList>
            <person name="De Vega J J."/>
            <person name="De Vega J J."/>
        </authorList>
    </citation>
    <scope>NUCLEOTIDE SEQUENCE</scope>
</reference>
<accession>A0AAD2GR72</accession>
<feature type="domain" description="RING-type" evidence="3">
    <location>
        <begin position="10"/>
        <end position="55"/>
    </location>
</feature>
<feature type="compositionally biased region" description="Low complexity" evidence="2">
    <location>
        <begin position="311"/>
        <end position="329"/>
    </location>
</feature>
<keyword evidence="1" id="KW-0863">Zinc-finger</keyword>
<keyword evidence="1" id="KW-0862">Zinc</keyword>
<evidence type="ECO:0000313" key="5">
    <source>
        <dbReference type="EMBL" id="CAK5274178.1"/>
    </source>
</evidence>
<feature type="compositionally biased region" description="Pro residues" evidence="2">
    <location>
        <begin position="256"/>
        <end position="272"/>
    </location>
</feature>
<feature type="compositionally biased region" description="Polar residues" evidence="2">
    <location>
        <begin position="279"/>
        <end position="309"/>
    </location>
</feature>
<dbReference type="InterPro" id="IPR001841">
    <property type="entry name" value="Znf_RING"/>
</dbReference>
<evidence type="ECO:0000259" key="3">
    <source>
        <dbReference type="PROSITE" id="PS50089"/>
    </source>
</evidence>
<feature type="compositionally biased region" description="Low complexity" evidence="2">
    <location>
        <begin position="388"/>
        <end position="399"/>
    </location>
</feature>
<dbReference type="Gene3D" id="3.30.40.10">
    <property type="entry name" value="Zinc/RING finger domain, C3HC4 (zinc finger)"/>
    <property type="match status" value="1"/>
</dbReference>
<gene>
    <name evidence="5" type="ORF">MYCIT1_LOCUS21195</name>
    <name evidence="4" type="ORF">MYCIT1_LOCUS770</name>
</gene>
<dbReference type="InterPro" id="IPR013083">
    <property type="entry name" value="Znf_RING/FYVE/PHD"/>
</dbReference>
<dbReference type="AlphaFoldDB" id="A0AAD2GR72"/>
<dbReference type="PROSITE" id="PS50089">
    <property type="entry name" value="ZF_RING_2"/>
    <property type="match status" value="1"/>
</dbReference>
<sequence length="475" mass="51823">MLTLTPGSSCDVCADEYGPHCLPHSIPCGHVLCASCCNNIAQKTSRASPACPFCRETFNTDAVRLIRMDFNTSGWTTPRRVPDIAAPAPDLMTDAWLKRLMQPDGSSRSRQDARKLEAKVAKVAGKRCSVEEVTALHNELQDWLMNETKPEDDISALTLSAALLRAILMNHVAHSDASRNSKMVEATMKARLDELEAANNRLDAELKRQRAAYNQKIQECQGLRQELARLKVVPSTPSSPPMPTSVMPEPNRHRSPSPPPVRSPYSSPPPTMPRYGTHMRTSSISSASQYATRPTTPSPAHQRSQTPGPLSSASAAAARAQTPAARSQTPGPNMLARASSVRMEVSPTRSATPAPNLASSIPRPMSRAGATTPTQTRHTSLSARSKTPAPVAPMQMAPQRQRRMSQPVPPPVIVPSITRSISDEKHDAQMFALWKPNTRPNSPDEIKKFHHSSSRSPSRNGPAMHGFRLSVEDDY</sequence>
<dbReference type="EMBL" id="CAVNYO010000012">
    <property type="protein sequence ID" value="CAK5262236.1"/>
    <property type="molecule type" value="Genomic_DNA"/>
</dbReference>
<protein>
    <recommendedName>
        <fullName evidence="3">RING-type domain-containing protein</fullName>
    </recommendedName>
</protein>
<keyword evidence="1" id="KW-0479">Metal-binding</keyword>
<dbReference type="Proteomes" id="UP001295794">
    <property type="component" value="Unassembled WGS sequence"/>
</dbReference>
<evidence type="ECO:0000256" key="1">
    <source>
        <dbReference type="PROSITE-ProRule" id="PRU00175"/>
    </source>
</evidence>
<comment type="caution">
    <text evidence="4">The sequence shown here is derived from an EMBL/GenBank/DDBJ whole genome shotgun (WGS) entry which is preliminary data.</text>
</comment>